<sequence>MITKEKVKKDIDKLSEDELEKVYQYLTSLKKAKMSSGKILSLKLEGKLDRKNIRALAYE</sequence>
<reference evidence="1 2" key="1">
    <citation type="submission" date="2018-03" db="EMBL/GenBank/DDBJ databases">
        <title>Phenotypic and genomic properties of Cyclonatronum proteinivorum gen. nov., sp. nov., a haloalkaliphilic bacteroidete from soda lakes possessing Na+-translocating rhodopsin.</title>
        <authorList>
            <person name="Toshchakov S.V."/>
            <person name="Korzhenkov A."/>
            <person name="Samarov N.I."/>
            <person name="Kublanov I.V."/>
            <person name="Muntyan M.S."/>
            <person name="Sorokin D.Y."/>
        </authorList>
    </citation>
    <scope>NUCLEOTIDE SEQUENCE [LARGE SCALE GENOMIC DNA]</scope>
    <source>
        <strain evidence="1 2">Omega</strain>
    </source>
</reference>
<gene>
    <name evidence="1" type="ORF">CYPRO_3272</name>
</gene>
<proteinExistence type="predicted"/>
<accession>A0A345UPV3</accession>
<dbReference type="KEGG" id="cprv:CYPRO_3272"/>
<organism evidence="1 2">
    <name type="scientific">Cyclonatronum proteinivorum</name>
    <dbReference type="NCBI Taxonomy" id="1457365"/>
    <lineage>
        <taxon>Bacteria</taxon>
        <taxon>Pseudomonadati</taxon>
        <taxon>Balneolota</taxon>
        <taxon>Balneolia</taxon>
        <taxon>Balneolales</taxon>
        <taxon>Cyclonatronaceae</taxon>
        <taxon>Cyclonatronum</taxon>
    </lineage>
</organism>
<evidence type="ECO:0000313" key="2">
    <source>
        <dbReference type="Proteomes" id="UP000254808"/>
    </source>
</evidence>
<dbReference type="EMBL" id="CP027806">
    <property type="protein sequence ID" value="AXJ02505.1"/>
    <property type="molecule type" value="Genomic_DNA"/>
</dbReference>
<dbReference type="OrthoDB" id="9554399at2"/>
<dbReference type="AlphaFoldDB" id="A0A345UPV3"/>
<protein>
    <submittedName>
        <fullName evidence="1">Uncharacterized protein</fullName>
    </submittedName>
</protein>
<keyword evidence="2" id="KW-1185">Reference proteome</keyword>
<evidence type="ECO:0000313" key="1">
    <source>
        <dbReference type="EMBL" id="AXJ02505.1"/>
    </source>
</evidence>
<name>A0A345UPV3_9BACT</name>
<dbReference type="RefSeq" id="WP_114985585.1">
    <property type="nucleotide sequence ID" value="NZ_CP027806.1"/>
</dbReference>
<dbReference type="Proteomes" id="UP000254808">
    <property type="component" value="Chromosome"/>
</dbReference>